<accession>A0ACC2N668</accession>
<comment type="caution">
    <text evidence="1">The sequence shown here is derived from an EMBL/GenBank/DDBJ whole genome shotgun (WGS) entry which is preliminary data.</text>
</comment>
<proteinExistence type="predicted"/>
<sequence>MREGPSTSVKEKDIQSKQWGRTPEQAEAPPPPGHATQGKNSKKKEVATPRPPSAPSYVLVVEQADGVSDQDALARAKKCVIENRSVHVKGMRVARSGGVVVELASDLEEKRVKMSDMLVNDSMTVIEPRSPRPQLIILDVPSELLSEGLVEEIRERIFPKLAPEIFRDQMNAESRIGYVGDADGLGI</sequence>
<gene>
    <name evidence="1" type="ORF">QAD02_008224</name>
</gene>
<keyword evidence="2" id="KW-1185">Reference proteome</keyword>
<organism evidence="1 2">
    <name type="scientific">Eretmocerus hayati</name>
    <dbReference type="NCBI Taxonomy" id="131215"/>
    <lineage>
        <taxon>Eukaryota</taxon>
        <taxon>Metazoa</taxon>
        <taxon>Ecdysozoa</taxon>
        <taxon>Arthropoda</taxon>
        <taxon>Hexapoda</taxon>
        <taxon>Insecta</taxon>
        <taxon>Pterygota</taxon>
        <taxon>Neoptera</taxon>
        <taxon>Endopterygota</taxon>
        <taxon>Hymenoptera</taxon>
        <taxon>Apocrita</taxon>
        <taxon>Proctotrupomorpha</taxon>
        <taxon>Chalcidoidea</taxon>
        <taxon>Aphelinidae</taxon>
        <taxon>Aphelininae</taxon>
        <taxon>Eretmocerus</taxon>
    </lineage>
</organism>
<evidence type="ECO:0000313" key="1">
    <source>
        <dbReference type="EMBL" id="KAJ8666562.1"/>
    </source>
</evidence>
<reference evidence="1" key="1">
    <citation type="submission" date="2023-04" db="EMBL/GenBank/DDBJ databases">
        <title>A chromosome-level genome assembly of the parasitoid wasp Eretmocerus hayati.</title>
        <authorList>
            <person name="Zhong Y."/>
            <person name="Liu S."/>
            <person name="Liu Y."/>
        </authorList>
    </citation>
    <scope>NUCLEOTIDE SEQUENCE</scope>
    <source>
        <strain evidence="1">ZJU_SS_LIU_2023</strain>
    </source>
</reference>
<protein>
    <submittedName>
        <fullName evidence="1">Uncharacterized protein</fullName>
    </submittedName>
</protein>
<name>A0ACC2N668_9HYME</name>
<dbReference type="Proteomes" id="UP001239111">
    <property type="component" value="Chromosome 4"/>
</dbReference>
<dbReference type="EMBL" id="CM056744">
    <property type="protein sequence ID" value="KAJ8666562.1"/>
    <property type="molecule type" value="Genomic_DNA"/>
</dbReference>
<evidence type="ECO:0000313" key="2">
    <source>
        <dbReference type="Proteomes" id="UP001239111"/>
    </source>
</evidence>